<dbReference type="Proteomes" id="UP001152872">
    <property type="component" value="Unassembled WGS sequence"/>
</dbReference>
<evidence type="ECO:0000313" key="1">
    <source>
        <dbReference type="EMBL" id="MDG3495329.1"/>
    </source>
</evidence>
<comment type="caution">
    <text evidence="1">The sequence shown here is derived from an EMBL/GenBank/DDBJ whole genome shotgun (WGS) entry which is preliminary data.</text>
</comment>
<name>A0A9X4RLT0_9CYAN</name>
<dbReference type="AlphaFoldDB" id="A0A9X4RLT0"/>
<evidence type="ECO:0000313" key="2">
    <source>
        <dbReference type="Proteomes" id="UP001152872"/>
    </source>
</evidence>
<sequence length="68" mass="7943">MKTDTLFYQLFQSFHTLLFELIDRPIAEAEGSKFSSAEITEKVFRSQIHLPDNIPFFFPFSFSGEAYN</sequence>
<keyword evidence="2" id="KW-1185">Reference proteome</keyword>
<dbReference type="EMBL" id="VBTY01000094">
    <property type="protein sequence ID" value="MDG3495329.1"/>
    <property type="molecule type" value="Genomic_DNA"/>
</dbReference>
<accession>A0A9X4RLT0</accession>
<dbReference type="Pfam" id="PF11103">
    <property type="entry name" value="DUF2887"/>
    <property type="match status" value="1"/>
</dbReference>
<organism evidence="1 2">
    <name type="scientific">Pseudanabaena catenata USMAC16</name>
    <dbReference type="NCBI Taxonomy" id="1855837"/>
    <lineage>
        <taxon>Bacteria</taxon>
        <taxon>Bacillati</taxon>
        <taxon>Cyanobacteriota</taxon>
        <taxon>Cyanophyceae</taxon>
        <taxon>Pseudanabaenales</taxon>
        <taxon>Pseudanabaenaceae</taxon>
        <taxon>Pseudanabaena</taxon>
    </lineage>
</organism>
<reference evidence="1" key="1">
    <citation type="submission" date="2019-05" db="EMBL/GenBank/DDBJ databases">
        <title>Whole genome sequencing of Pseudanabaena catenata USMAC16.</title>
        <authorList>
            <person name="Khan Z."/>
            <person name="Omar W.M."/>
            <person name="Convey P."/>
            <person name="Merican F."/>
            <person name="Najimudin N."/>
        </authorList>
    </citation>
    <scope>NUCLEOTIDE SEQUENCE</scope>
    <source>
        <strain evidence="1">USMAC16</strain>
    </source>
</reference>
<dbReference type="RefSeq" id="WP_040688413.1">
    <property type="nucleotide sequence ID" value="NZ_VBTY01000094.1"/>
</dbReference>
<dbReference type="InterPro" id="IPR022573">
    <property type="entry name" value="DUF2887"/>
</dbReference>
<protein>
    <submittedName>
        <fullName evidence="1">DUF2887 domain-containing protein</fullName>
    </submittedName>
</protein>
<proteinExistence type="predicted"/>
<gene>
    <name evidence="1" type="ORF">FEV09_12235</name>
</gene>